<keyword evidence="7 12" id="KW-0547">Nucleotide-binding</keyword>
<accession>A0A1H0UZX2</accession>
<evidence type="ECO:0000256" key="12">
    <source>
        <dbReference type="HAMAP-Rule" id="MF_00451"/>
    </source>
</evidence>
<organism evidence="17 18">
    <name type="scientific">Selenomonas ruminantium</name>
    <dbReference type="NCBI Taxonomy" id="971"/>
    <lineage>
        <taxon>Bacteria</taxon>
        <taxon>Bacillati</taxon>
        <taxon>Bacillota</taxon>
        <taxon>Negativicutes</taxon>
        <taxon>Selenomonadales</taxon>
        <taxon>Selenomonadaceae</taxon>
        <taxon>Selenomonas</taxon>
    </lineage>
</organism>
<keyword evidence="12" id="KW-0963">Cytoplasm</keyword>
<evidence type="ECO:0000256" key="11">
    <source>
        <dbReference type="ARBA" id="ARBA00023080"/>
    </source>
</evidence>
<dbReference type="CDD" id="cd04413">
    <property type="entry name" value="NDPk_I"/>
    <property type="match status" value="1"/>
</dbReference>
<keyword evidence="6 12" id="KW-0479">Metal-binding</keyword>
<proteinExistence type="inferred from homology"/>
<dbReference type="InterPro" id="IPR001564">
    <property type="entry name" value="Nucleoside_diP_kinase"/>
</dbReference>
<comment type="catalytic activity">
    <reaction evidence="12">
        <text>a ribonucleoside 5'-diphosphate + ATP = a ribonucleoside 5'-triphosphate + ADP</text>
        <dbReference type="Rhea" id="RHEA:18113"/>
        <dbReference type="ChEBI" id="CHEBI:30616"/>
        <dbReference type="ChEBI" id="CHEBI:57930"/>
        <dbReference type="ChEBI" id="CHEBI:61557"/>
        <dbReference type="ChEBI" id="CHEBI:456216"/>
        <dbReference type="EC" id="2.7.4.6"/>
    </reaction>
</comment>
<keyword evidence="10 12" id="KW-0460">Magnesium</keyword>
<evidence type="ECO:0000256" key="8">
    <source>
        <dbReference type="ARBA" id="ARBA00022777"/>
    </source>
</evidence>
<dbReference type="InterPro" id="IPR036850">
    <property type="entry name" value="NDK-like_dom_sf"/>
</dbReference>
<evidence type="ECO:0000313" key="17">
    <source>
        <dbReference type="EMBL" id="SDP71488.1"/>
    </source>
</evidence>
<comment type="function">
    <text evidence="12">Major role in the synthesis of nucleoside triphosphates other than ATP. The ATP gamma phosphate is transferred to the NDP beta phosphate via a ping-pong mechanism, using a phosphorylated active-site intermediate.</text>
</comment>
<evidence type="ECO:0000259" key="16">
    <source>
        <dbReference type="SMART" id="SM00562"/>
    </source>
</evidence>
<evidence type="ECO:0000256" key="13">
    <source>
        <dbReference type="PROSITE-ProRule" id="PRU00706"/>
    </source>
</evidence>
<sequence>MEKTLVLIKPDAFALHYSGDIIKRYEEEGFRIVAMKMLKMDERLASIHYAEHIGRPYYGDLVGFMTSAPLIALVLKGENAIARIRELHGKTNPAEAAEGTIRKLYATNGRRNAVHASDSPESAQREIHIFFNETEILDGEYHVME</sequence>
<evidence type="ECO:0000256" key="14">
    <source>
        <dbReference type="RuleBase" id="RU004011"/>
    </source>
</evidence>
<comment type="caution">
    <text evidence="13">Lacks conserved residue(s) required for the propagation of feature annotation.</text>
</comment>
<dbReference type="GO" id="GO:0046872">
    <property type="term" value="F:metal ion binding"/>
    <property type="evidence" value="ECO:0007669"/>
    <property type="project" value="UniProtKB-KW"/>
</dbReference>
<dbReference type="GO" id="GO:0006241">
    <property type="term" value="P:CTP biosynthetic process"/>
    <property type="evidence" value="ECO:0007669"/>
    <property type="project" value="UniProtKB-UniRule"/>
</dbReference>
<keyword evidence="12" id="KW-0597">Phosphoprotein</keyword>
<feature type="binding site" evidence="12">
    <location>
        <position position="112"/>
    </location>
    <ligand>
        <name>ATP</name>
        <dbReference type="ChEBI" id="CHEBI:30616"/>
    </ligand>
</feature>
<keyword evidence="5 12" id="KW-0808">Transferase</keyword>
<keyword evidence="9 12" id="KW-0067">ATP-binding</keyword>
<evidence type="ECO:0000256" key="2">
    <source>
        <dbReference type="ARBA" id="ARBA00008142"/>
    </source>
</evidence>
<evidence type="ECO:0000256" key="7">
    <source>
        <dbReference type="ARBA" id="ARBA00022741"/>
    </source>
</evidence>
<dbReference type="SUPFAM" id="SSF54919">
    <property type="entry name" value="Nucleoside diphosphate kinase, NDK"/>
    <property type="match status" value="1"/>
</dbReference>
<keyword evidence="8 12" id="KW-0418">Kinase</keyword>
<feature type="binding site" evidence="12">
    <location>
        <position position="102"/>
    </location>
    <ligand>
        <name>ATP</name>
        <dbReference type="ChEBI" id="CHEBI:30616"/>
    </ligand>
</feature>
<dbReference type="PROSITE" id="PS00469">
    <property type="entry name" value="NDPK"/>
    <property type="match status" value="1"/>
</dbReference>
<evidence type="ECO:0000256" key="3">
    <source>
        <dbReference type="ARBA" id="ARBA00012966"/>
    </source>
</evidence>
<dbReference type="InterPro" id="IPR034907">
    <property type="entry name" value="NDK-like_dom"/>
</dbReference>
<comment type="subunit">
    <text evidence="12">Homotetramer.</text>
</comment>
<dbReference type="AlphaFoldDB" id="A0A1H0UZX2"/>
<dbReference type="PROSITE" id="PS51374">
    <property type="entry name" value="NDPK_LIKE"/>
    <property type="match status" value="1"/>
</dbReference>
<dbReference type="RefSeq" id="WP_074573389.1">
    <property type="nucleotide sequence ID" value="NZ_FNJQ01000041.1"/>
</dbReference>
<comment type="subcellular location">
    <subcellularLocation>
        <location evidence="12">Cytoplasm</location>
    </subcellularLocation>
</comment>
<dbReference type="NCBIfam" id="NF001908">
    <property type="entry name" value="PRK00668.1"/>
    <property type="match status" value="1"/>
</dbReference>
<dbReference type="GO" id="GO:0006228">
    <property type="term" value="P:UTP biosynthetic process"/>
    <property type="evidence" value="ECO:0007669"/>
    <property type="project" value="UniProtKB-UniRule"/>
</dbReference>
<dbReference type="GO" id="GO:0004550">
    <property type="term" value="F:nucleoside diphosphate kinase activity"/>
    <property type="evidence" value="ECO:0007669"/>
    <property type="project" value="UniProtKB-UniRule"/>
</dbReference>
<comment type="catalytic activity">
    <reaction evidence="12 15">
        <text>a 2'-deoxyribonucleoside 5'-diphosphate + ATP = a 2'-deoxyribonucleoside 5'-triphosphate + ADP</text>
        <dbReference type="Rhea" id="RHEA:44640"/>
        <dbReference type="ChEBI" id="CHEBI:30616"/>
        <dbReference type="ChEBI" id="CHEBI:61560"/>
        <dbReference type="ChEBI" id="CHEBI:73316"/>
        <dbReference type="ChEBI" id="CHEBI:456216"/>
        <dbReference type="EC" id="2.7.4.6"/>
    </reaction>
</comment>
<dbReference type="EMBL" id="FNJQ01000041">
    <property type="protein sequence ID" value="SDP71488.1"/>
    <property type="molecule type" value="Genomic_DNA"/>
</dbReference>
<feature type="binding site" evidence="12">
    <location>
        <position position="9"/>
    </location>
    <ligand>
        <name>ATP</name>
        <dbReference type="ChEBI" id="CHEBI:30616"/>
    </ligand>
</feature>
<protein>
    <recommendedName>
        <fullName evidence="4 12">Nucleoside diphosphate kinase</fullName>
        <shortName evidence="12">NDK</shortName>
        <shortName evidence="12">NDP kinase</shortName>
        <ecNumber evidence="3 12">2.7.4.6</ecNumber>
    </recommendedName>
    <alternativeName>
        <fullName evidence="12">Nucleoside-2-P kinase</fullName>
    </alternativeName>
</protein>
<dbReference type="GO" id="GO:0006183">
    <property type="term" value="P:GTP biosynthetic process"/>
    <property type="evidence" value="ECO:0007669"/>
    <property type="project" value="UniProtKB-UniRule"/>
</dbReference>
<comment type="cofactor">
    <cofactor evidence="1 12">
        <name>Mg(2+)</name>
        <dbReference type="ChEBI" id="CHEBI:18420"/>
    </cofactor>
</comment>
<evidence type="ECO:0000256" key="6">
    <source>
        <dbReference type="ARBA" id="ARBA00022723"/>
    </source>
</evidence>
<reference evidence="17 18" key="1">
    <citation type="submission" date="2016-10" db="EMBL/GenBank/DDBJ databases">
        <authorList>
            <person name="de Groot N.N."/>
        </authorList>
    </citation>
    <scope>NUCLEOTIDE SEQUENCE [LARGE SCALE GENOMIC DNA]</scope>
    <source>
        <strain evidence="17 18">S137</strain>
    </source>
</reference>
<dbReference type="EC" id="2.7.4.6" evidence="3 12"/>
<dbReference type="Gene3D" id="3.30.70.141">
    <property type="entry name" value="Nucleoside diphosphate kinase-like domain"/>
    <property type="match status" value="1"/>
</dbReference>
<feature type="active site" description="Pros-phosphohistidine intermediate" evidence="12">
    <location>
        <position position="115"/>
    </location>
</feature>
<evidence type="ECO:0000256" key="1">
    <source>
        <dbReference type="ARBA" id="ARBA00001946"/>
    </source>
</evidence>
<feature type="binding site" evidence="12">
    <location>
        <position position="91"/>
    </location>
    <ligand>
        <name>ATP</name>
        <dbReference type="ChEBI" id="CHEBI:30616"/>
    </ligand>
</feature>
<evidence type="ECO:0000256" key="15">
    <source>
        <dbReference type="RuleBase" id="RU004013"/>
    </source>
</evidence>
<evidence type="ECO:0000256" key="9">
    <source>
        <dbReference type="ARBA" id="ARBA00022840"/>
    </source>
</evidence>
<evidence type="ECO:0000256" key="10">
    <source>
        <dbReference type="ARBA" id="ARBA00022842"/>
    </source>
</evidence>
<feature type="binding site" evidence="12">
    <location>
        <position position="85"/>
    </location>
    <ligand>
        <name>ATP</name>
        <dbReference type="ChEBI" id="CHEBI:30616"/>
    </ligand>
</feature>
<dbReference type="GO" id="GO:0005524">
    <property type="term" value="F:ATP binding"/>
    <property type="evidence" value="ECO:0007669"/>
    <property type="project" value="UniProtKB-UniRule"/>
</dbReference>
<gene>
    <name evidence="12" type="primary">ndk</name>
    <name evidence="17" type="ORF">SAMN05216366_1416</name>
</gene>
<dbReference type="OrthoDB" id="9801161at2"/>
<dbReference type="FunFam" id="3.30.70.141:FF:000003">
    <property type="entry name" value="Nucleoside diphosphate kinase"/>
    <property type="match status" value="1"/>
</dbReference>
<dbReference type="PANTHER" id="PTHR11349">
    <property type="entry name" value="NUCLEOSIDE DIPHOSPHATE KINASE"/>
    <property type="match status" value="1"/>
</dbReference>
<dbReference type="GO" id="GO:0005737">
    <property type="term" value="C:cytoplasm"/>
    <property type="evidence" value="ECO:0007669"/>
    <property type="project" value="UniProtKB-SubCell"/>
</dbReference>
<dbReference type="PRINTS" id="PR01243">
    <property type="entry name" value="NUCDPKINASE"/>
</dbReference>
<comment type="similarity">
    <text evidence="2 12 13 14">Belongs to the NDK family.</text>
</comment>
<feature type="binding site" evidence="12">
    <location>
        <position position="57"/>
    </location>
    <ligand>
        <name>ATP</name>
        <dbReference type="ChEBI" id="CHEBI:30616"/>
    </ligand>
</feature>
<dbReference type="SMART" id="SM00562">
    <property type="entry name" value="NDK"/>
    <property type="match status" value="1"/>
</dbReference>
<dbReference type="Pfam" id="PF00334">
    <property type="entry name" value="NDK"/>
    <property type="match status" value="1"/>
</dbReference>
<dbReference type="Proteomes" id="UP000182412">
    <property type="component" value="Unassembled WGS sequence"/>
</dbReference>
<dbReference type="HAMAP" id="MF_00451">
    <property type="entry name" value="NDP_kinase"/>
    <property type="match status" value="1"/>
</dbReference>
<evidence type="ECO:0000256" key="4">
    <source>
        <dbReference type="ARBA" id="ARBA00017632"/>
    </source>
</evidence>
<dbReference type="InterPro" id="IPR023005">
    <property type="entry name" value="Nucleoside_diP_kinase_AS"/>
</dbReference>
<evidence type="ECO:0000256" key="5">
    <source>
        <dbReference type="ARBA" id="ARBA00022679"/>
    </source>
</evidence>
<keyword evidence="11 12" id="KW-0546">Nucleotide metabolism</keyword>
<name>A0A1H0UZX2_SELRU</name>
<feature type="domain" description="Nucleoside diphosphate kinase-like" evidence="16">
    <location>
        <begin position="1"/>
        <end position="138"/>
    </location>
</feature>
<evidence type="ECO:0000313" key="18">
    <source>
        <dbReference type="Proteomes" id="UP000182412"/>
    </source>
</evidence>